<dbReference type="InterPro" id="IPR050316">
    <property type="entry name" value="Tyrosinase/Hemocyanin"/>
</dbReference>
<protein>
    <submittedName>
        <fullName evidence="6">Tyrosinase</fullName>
    </submittedName>
</protein>
<feature type="signal peptide" evidence="3">
    <location>
        <begin position="1"/>
        <end position="23"/>
    </location>
</feature>
<proteinExistence type="predicted"/>
<dbReference type="SUPFAM" id="SSF48056">
    <property type="entry name" value="Di-copper centre-containing domain"/>
    <property type="match status" value="1"/>
</dbReference>
<dbReference type="InterPro" id="IPR002227">
    <property type="entry name" value="Tyrosinase_Cu-bd"/>
</dbReference>
<evidence type="ECO:0000313" key="6">
    <source>
        <dbReference type="EMBL" id="RFU78106.1"/>
    </source>
</evidence>
<reference evidence="6 7" key="1">
    <citation type="journal article" date="2018" name="PLoS Pathog.">
        <title>Evolution of structural diversity of trichothecenes, a family of toxins produced by plant pathogenic and entomopathogenic fungi.</title>
        <authorList>
            <person name="Proctor R.H."/>
            <person name="McCormick S.P."/>
            <person name="Kim H.S."/>
            <person name="Cardoza R.E."/>
            <person name="Stanley A.M."/>
            <person name="Lindo L."/>
            <person name="Kelly A."/>
            <person name="Brown D.W."/>
            <person name="Lee T."/>
            <person name="Vaughan M.M."/>
            <person name="Alexander N.J."/>
            <person name="Busman M."/>
            <person name="Gutierrez S."/>
        </authorList>
    </citation>
    <scope>NUCLEOTIDE SEQUENCE [LARGE SCALE GENOMIC DNA]</scope>
    <source>
        <strain evidence="6 7">IBT 40837</strain>
    </source>
</reference>
<accession>A0A395NPY7</accession>
<dbReference type="GO" id="GO:0016491">
    <property type="term" value="F:oxidoreductase activity"/>
    <property type="evidence" value="ECO:0007669"/>
    <property type="project" value="UniProtKB-KW"/>
</dbReference>
<sequence length="386" mass="41992">MQIMVAFMYGLLSALQMALPVTAQSANETLLRLSSQALGALKGTDSSSTKRSTGYCSLSQAYTRTDWKFLTSAERTAYITAVKCLMNKPSKADPSFAPGARTRYDDFVAVHINQTLSIHGTGNFLTWHRYYTWAYENALRQECGYQSSQPYWNWFDGSNFAKSPVFDGSATSMGGDGAFVAHNGSMSGMNNIFIPSGNGGGCVKDGPFLNTTVNLGPVSPGMDGMTASATGPLGYNPRCLKRDFSKYPVDKWMMLSNLLNITIGSASNSILKFQNELQGRFGDGFLGMHAAGHFTMGGDASDLFSSPNDPIFFLHHSMLDHLYWIWQALHPNQANTIAGTITILNTPPSRDALVTDPLNMGVNAPEITIADALNTLGGKPFCYYYV</sequence>
<organism evidence="6 7">
    <name type="scientific">Trichoderma arundinaceum</name>
    <dbReference type="NCBI Taxonomy" id="490622"/>
    <lineage>
        <taxon>Eukaryota</taxon>
        <taxon>Fungi</taxon>
        <taxon>Dikarya</taxon>
        <taxon>Ascomycota</taxon>
        <taxon>Pezizomycotina</taxon>
        <taxon>Sordariomycetes</taxon>
        <taxon>Hypocreomycetidae</taxon>
        <taxon>Hypocreales</taxon>
        <taxon>Hypocreaceae</taxon>
        <taxon>Trichoderma</taxon>
    </lineage>
</organism>
<evidence type="ECO:0000313" key="7">
    <source>
        <dbReference type="Proteomes" id="UP000266272"/>
    </source>
</evidence>
<dbReference type="PANTHER" id="PTHR11474:SF125">
    <property type="entry name" value="N-ACETYL-6-HYDROXYTRYPTOPHAN OXIDASE IVOB-RELATED"/>
    <property type="match status" value="1"/>
</dbReference>
<dbReference type="AlphaFoldDB" id="A0A395NPY7"/>
<feature type="chain" id="PRO_5017202105" evidence="3">
    <location>
        <begin position="24"/>
        <end position="386"/>
    </location>
</feature>
<feature type="domain" description="Tyrosinase copper-binding" evidence="4">
    <location>
        <begin position="119"/>
        <end position="136"/>
    </location>
</feature>
<name>A0A395NPY7_TRIAR</name>
<evidence type="ECO:0000256" key="3">
    <source>
        <dbReference type="SAM" id="SignalP"/>
    </source>
</evidence>
<keyword evidence="2" id="KW-0560">Oxidoreductase</keyword>
<dbReference type="Proteomes" id="UP000266272">
    <property type="component" value="Unassembled WGS sequence"/>
</dbReference>
<evidence type="ECO:0000256" key="2">
    <source>
        <dbReference type="ARBA" id="ARBA00023002"/>
    </source>
</evidence>
<dbReference type="GO" id="GO:0046872">
    <property type="term" value="F:metal ion binding"/>
    <property type="evidence" value="ECO:0007669"/>
    <property type="project" value="UniProtKB-KW"/>
</dbReference>
<keyword evidence="1" id="KW-0479">Metal-binding</keyword>
<keyword evidence="7" id="KW-1185">Reference proteome</keyword>
<comment type="caution">
    <text evidence="6">The sequence shown here is derived from an EMBL/GenBank/DDBJ whole genome shotgun (WGS) entry which is preliminary data.</text>
</comment>
<evidence type="ECO:0000256" key="1">
    <source>
        <dbReference type="ARBA" id="ARBA00022723"/>
    </source>
</evidence>
<dbReference type="STRING" id="490622.A0A395NPY7"/>
<dbReference type="EMBL" id="PXOA01000234">
    <property type="protein sequence ID" value="RFU78106.1"/>
    <property type="molecule type" value="Genomic_DNA"/>
</dbReference>
<dbReference type="PRINTS" id="PR00092">
    <property type="entry name" value="TYROSINASE"/>
</dbReference>
<dbReference type="InterPro" id="IPR008922">
    <property type="entry name" value="Di-copper_centre_dom_sf"/>
</dbReference>
<evidence type="ECO:0000259" key="4">
    <source>
        <dbReference type="PROSITE" id="PS00497"/>
    </source>
</evidence>
<dbReference type="Gene3D" id="1.10.1280.10">
    <property type="entry name" value="Di-copper center containing domain from catechol oxidase"/>
    <property type="match status" value="1"/>
</dbReference>
<dbReference type="OrthoDB" id="6132182at2759"/>
<dbReference type="PANTHER" id="PTHR11474">
    <property type="entry name" value="TYROSINASE FAMILY MEMBER"/>
    <property type="match status" value="1"/>
</dbReference>
<keyword evidence="3" id="KW-0732">Signal</keyword>
<gene>
    <name evidence="6" type="ORF">TARUN_4122</name>
</gene>
<dbReference type="Pfam" id="PF00264">
    <property type="entry name" value="Tyrosinase"/>
    <property type="match status" value="1"/>
</dbReference>
<dbReference type="PROSITE" id="PS00497">
    <property type="entry name" value="TYROSINASE_1"/>
    <property type="match status" value="1"/>
</dbReference>
<dbReference type="PROSITE" id="PS00498">
    <property type="entry name" value="TYROSINASE_2"/>
    <property type="match status" value="1"/>
</dbReference>
<feature type="domain" description="Tyrosinase copper-binding" evidence="5">
    <location>
        <begin position="309"/>
        <end position="320"/>
    </location>
</feature>
<evidence type="ECO:0000259" key="5">
    <source>
        <dbReference type="PROSITE" id="PS00498"/>
    </source>
</evidence>